<dbReference type="Pfam" id="PF13649">
    <property type="entry name" value="Methyltransf_25"/>
    <property type="match status" value="1"/>
</dbReference>
<evidence type="ECO:0000256" key="1">
    <source>
        <dbReference type="ARBA" id="ARBA00022603"/>
    </source>
</evidence>
<evidence type="ECO:0000313" key="4">
    <source>
        <dbReference type="EMBL" id="MDJ1176030.1"/>
    </source>
</evidence>
<evidence type="ECO:0000259" key="3">
    <source>
        <dbReference type="Pfam" id="PF13649"/>
    </source>
</evidence>
<dbReference type="EMBL" id="JAQOSO010000096">
    <property type="protein sequence ID" value="MDJ1176030.1"/>
    <property type="molecule type" value="Genomic_DNA"/>
</dbReference>
<dbReference type="InterPro" id="IPR041698">
    <property type="entry name" value="Methyltransf_25"/>
</dbReference>
<dbReference type="CDD" id="cd02440">
    <property type="entry name" value="AdoMet_MTases"/>
    <property type="match status" value="1"/>
</dbReference>
<dbReference type="PANTHER" id="PTHR44942">
    <property type="entry name" value="METHYLTRANSF_11 DOMAIN-CONTAINING PROTEIN"/>
    <property type="match status" value="1"/>
</dbReference>
<dbReference type="GO" id="GO:0032259">
    <property type="term" value="P:methylation"/>
    <property type="evidence" value="ECO:0007669"/>
    <property type="project" value="UniProtKB-KW"/>
</dbReference>
<comment type="caution">
    <text evidence="4">The sequence shown here is derived from an EMBL/GenBank/DDBJ whole genome shotgun (WGS) entry which is preliminary data.</text>
</comment>
<evidence type="ECO:0000313" key="5">
    <source>
        <dbReference type="Proteomes" id="UP001235849"/>
    </source>
</evidence>
<organism evidence="4 5">
    <name type="scientific">Roseofilum capinflatum BLCC-M114</name>
    <dbReference type="NCBI Taxonomy" id="3022440"/>
    <lineage>
        <taxon>Bacteria</taxon>
        <taxon>Bacillati</taxon>
        <taxon>Cyanobacteriota</taxon>
        <taxon>Cyanophyceae</taxon>
        <taxon>Desertifilales</taxon>
        <taxon>Desertifilaceae</taxon>
        <taxon>Roseofilum</taxon>
        <taxon>Roseofilum capinflatum</taxon>
    </lineage>
</organism>
<dbReference type="InterPro" id="IPR029063">
    <property type="entry name" value="SAM-dependent_MTases_sf"/>
</dbReference>
<dbReference type="Proteomes" id="UP001235849">
    <property type="component" value="Unassembled WGS sequence"/>
</dbReference>
<dbReference type="GO" id="GO:0008168">
    <property type="term" value="F:methyltransferase activity"/>
    <property type="evidence" value="ECO:0007669"/>
    <property type="project" value="UniProtKB-KW"/>
</dbReference>
<proteinExistence type="predicted"/>
<feature type="domain" description="Methyltransferase" evidence="3">
    <location>
        <begin position="57"/>
        <end position="147"/>
    </location>
</feature>
<sequence>MADLQEYLQWVTSQSLEAKKDWYSSVAEAYDRTRPRYPKILLDRALDWGVLSSDSRVLEIGCGPGTLTFDLREITDSIVAIEPSMAAYEMARKKGERVANVRFVNSTFEEWNPQGERFDAVVAASCFHWISPEGRDRKIVECLHPHGYLILLWNSPPRPEPKVCHILDRIYERYDRALSHFNHLDDHQRSLDQLGETLRNSEVFDHFQCDRAIGDRPYTIDSYLGLLSTLSPYIVMEPQKRDRLFAEIQHSLQAQGIEQFHTSYLSVIQVVSLKS</sequence>
<evidence type="ECO:0000256" key="2">
    <source>
        <dbReference type="ARBA" id="ARBA00022679"/>
    </source>
</evidence>
<protein>
    <submittedName>
        <fullName evidence="4">Class I SAM-dependent methyltransferase</fullName>
    </submittedName>
</protein>
<keyword evidence="5" id="KW-1185">Reference proteome</keyword>
<keyword evidence="1 4" id="KW-0489">Methyltransferase</keyword>
<dbReference type="Gene3D" id="3.40.50.150">
    <property type="entry name" value="Vaccinia Virus protein VP39"/>
    <property type="match status" value="1"/>
</dbReference>
<name>A0ABT7BAA9_9CYAN</name>
<keyword evidence="2" id="KW-0808">Transferase</keyword>
<dbReference type="PANTHER" id="PTHR44942:SF4">
    <property type="entry name" value="METHYLTRANSFERASE TYPE 11 DOMAIN-CONTAINING PROTEIN"/>
    <property type="match status" value="1"/>
</dbReference>
<dbReference type="RefSeq" id="WP_283768319.1">
    <property type="nucleotide sequence ID" value="NZ_JAQOSO010000096.1"/>
</dbReference>
<dbReference type="SUPFAM" id="SSF53335">
    <property type="entry name" value="S-adenosyl-L-methionine-dependent methyltransferases"/>
    <property type="match status" value="1"/>
</dbReference>
<reference evidence="4 5" key="1">
    <citation type="submission" date="2023-01" db="EMBL/GenBank/DDBJ databases">
        <title>Novel diversity within Roseofilum (Cyanobacteria; Desertifilaceae) from marine benthic mats with descriptions of four novel species.</title>
        <authorList>
            <person name="Wang Y."/>
            <person name="Berthold D.E."/>
            <person name="Hu J."/>
            <person name="Lefler F.W."/>
            <person name="Laughinghouse H.D. IV."/>
        </authorList>
    </citation>
    <scope>NUCLEOTIDE SEQUENCE [LARGE SCALE GENOMIC DNA]</scope>
    <source>
        <strain evidence="4 5">BLCC-M114</strain>
    </source>
</reference>
<accession>A0ABT7BAA9</accession>
<gene>
    <name evidence="4" type="ORF">PMG25_18245</name>
</gene>
<dbReference type="InterPro" id="IPR051052">
    <property type="entry name" value="Diverse_substrate_MTase"/>
</dbReference>